<proteinExistence type="predicted"/>
<keyword evidence="2" id="KW-1185">Reference proteome</keyword>
<accession>A0ACB1ABS6</accession>
<comment type="caution">
    <text evidence="1">The sequence shown here is derived from an EMBL/GenBank/DDBJ whole genome shotgun (WGS) entry which is preliminary data.</text>
</comment>
<dbReference type="Proteomes" id="UP001497535">
    <property type="component" value="Unassembled WGS sequence"/>
</dbReference>
<reference evidence="1" key="1">
    <citation type="submission" date="2023-11" db="EMBL/GenBank/DDBJ databases">
        <authorList>
            <person name="Poullet M."/>
        </authorList>
    </citation>
    <scope>NUCLEOTIDE SEQUENCE</scope>
    <source>
        <strain evidence="1">E1834</strain>
    </source>
</reference>
<gene>
    <name evidence="1" type="ORF">MENTE1834_LOCUS36676</name>
</gene>
<evidence type="ECO:0000313" key="1">
    <source>
        <dbReference type="EMBL" id="CAK5088982.1"/>
    </source>
</evidence>
<sequence length="72" mass="8855">MRLTFFFYSKVFFVFTERLMNNLLINMSGRLRRNCLKLLIILNLKSSFNLYFATKNLYATLILYFYFIFVHF</sequence>
<evidence type="ECO:0000313" key="2">
    <source>
        <dbReference type="Proteomes" id="UP001497535"/>
    </source>
</evidence>
<protein>
    <submittedName>
        <fullName evidence="1">Uncharacterized protein</fullName>
    </submittedName>
</protein>
<dbReference type="EMBL" id="CAVMJV010000075">
    <property type="protein sequence ID" value="CAK5088982.1"/>
    <property type="molecule type" value="Genomic_DNA"/>
</dbReference>
<name>A0ACB1ABS6_MELEN</name>
<organism evidence="1 2">
    <name type="scientific">Meloidogyne enterolobii</name>
    <name type="common">Root-knot nematode worm</name>
    <name type="synonym">Meloidogyne mayaguensis</name>
    <dbReference type="NCBI Taxonomy" id="390850"/>
    <lineage>
        <taxon>Eukaryota</taxon>
        <taxon>Metazoa</taxon>
        <taxon>Ecdysozoa</taxon>
        <taxon>Nematoda</taxon>
        <taxon>Chromadorea</taxon>
        <taxon>Rhabditida</taxon>
        <taxon>Tylenchina</taxon>
        <taxon>Tylenchomorpha</taxon>
        <taxon>Tylenchoidea</taxon>
        <taxon>Meloidogynidae</taxon>
        <taxon>Meloidogyninae</taxon>
        <taxon>Meloidogyne</taxon>
    </lineage>
</organism>